<dbReference type="Pfam" id="PF13614">
    <property type="entry name" value="AAA_31"/>
    <property type="match status" value="2"/>
</dbReference>
<keyword evidence="1" id="KW-0175">Coiled coil</keyword>
<dbReference type="CDD" id="cd02042">
    <property type="entry name" value="ParAB_family"/>
    <property type="match status" value="1"/>
</dbReference>
<comment type="caution">
    <text evidence="3">The sequence shown here is derived from an EMBL/GenBank/DDBJ whole genome shotgun (WGS) entry which is preliminary data.</text>
</comment>
<feature type="domain" description="AAA" evidence="2">
    <location>
        <begin position="257"/>
        <end position="337"/>
    </location>
</feature>
<dbReference type="Proteomes" id="UP000637980">
    <property type="component" value="Unassembled WGS sequence"/>
</dbReference>
<sequence>MDSETLERGVMLAQMKADHKALSSTLAALAQSQFPPTAEKVLRKFPASEAAAYLGITPRYLALSADEMGLEIEKVGRGERRFYALEQMNQIRAYLAEKAGEDKAKATFYDPRRKDDEDLQIIACSNFKGGSAKTCTSVHLAQYLALQGYRVLLVDLDPQGSASSMLGVVPELVPEDESLFAAIRYNDPASLSDVVQKTYFANLDLAVGSPFLTEWEFFAPHYATLAGQEEPGIRNRIADIEDERKQKGITNTRLRELEEELNREHAALSDCLQRKLYFTRLQLAFEDVEADYDVIICDTPPSLGYLSNAASFAADHLLVTIHPQWIDCESMAQYLATSIAHNEFFESTVAKQLGPEYLAPKTLQYLITRHDNTSRPETDVVTMLRSQLQNVLTSTMLRSSAIAEAGNVQQTLYEAERSNFNGKTYDRALDSLNKVNQEMEEILKTYWGRS</sequence>
<accession>A0ABQ3EPI0</accession>
<dbReference type="PANTHER" id="PTHR13696:SF52">
    <property type="entry name" value="PARA FAMILY PROTEIN CT_582"/>
    <property type="match status" value="1"/>
</dbReference>
<dbReference type="PANTHER" id="PTHR13696">
    <property type="entry name" value="P-LOOP CONTAINING NUCLEOSIDE TRIPHOSPHATE HYDROLASE"/>
    <property type="match status" value="1"/>
</dbReference>
<evidence type="ECO:0000313" key="3">
    <source>
        <dbReference type="EMBL" id="GHB49994.1"/>
    </source>
</evidence>
<name>A0ABQ3EPI0_9HYPH</name>
<dbReference type="RefSeq" id="WP_189438964.1">
    <property type="nucleotide sequence ID" value="NZ_BMXE01000013.1"/>
</dbReference>
<gene>
    <name evidence="3" type="primary">repA</name>
    <name evidence="3" type="ORF">GCM10007094_44040</name>
</gene>
<evidence type="ECO:0000259" key="2">
    <source>
        <dbReference type="Pfam" id="PF13614"/>
    </source>
</evidence>
<dbReference type="InterPro" id="IPR027417">
    <property type="entry name" value="P-loop_NTPase"/>
</dbReference>
<dbReference type="Gene3D" id="3.40.50.300">
    <property type="entry name" value="P-loop containing nucleotide triphosphate hydrolases"/>
    <property type="match status" value="1"/>
</dbReference>
<proteinExistence type="predicted"/>
<keyword evidence="4" id="KW-1185">Reference proteome</keyword>
<dbReference type="SUPFAM" id="SSF52540">
    <property type="entry name" value="P-loop containing nucleoside triphosphate hydrolases"/>
    <property type="match status" value="1"/>
</dbReference>
<protein>
    <submittedName>
        <fullName evidence="3">Chromosome partitioning protein ParA</fullName>
    </submittedName>
</protein>
<dbReference type="EMBL" id="BMXE01000013">
    <property type="protein sequence ID" value="GHB49994.1"/>
    <property type="molecule type" value="Genomic_DNA"/>
</dbReference>
<organism evidence="3 4">
    <name type="scientific">Pseudovibrio japonicus</name>
    <dbReference type="NCBI Taxonomy" id="366534"/>
    <lineage>
        <taxon>Bacteria</taxon>
        <taxon>Pseudomonadati</taxon>
        <taxon>Pseudomonadota</taxon>
        <taxon>Alphaproteobacteria</taxon>
        <taxon>Hyphomicrobiales</taxon>
        <taxon>Stappiaceae</taxon>
        <taxon>Pseudovibrio</taxon>
    </lineage>
</organism>
<evidence type="ECO:0000313" key="4">
    <source>
        <dbReference type="Proteomes" id="UP000637980"/>
    </source>
</evidence>
<feature type="domain" description="AAA" evidence="2">
    <location>
        <begin position="120"/>
        <end position="216"/>
    </location>
</feature>
<reference evidence="4" key="1">
    <citation type="journal article" date="2019" name="Int. J. Syst. Evol. Microbiol.">
        <title>The Global Catalogue of Microorganisms (GCM) 10K type strain sequencing project: providing services to taxonomists for standard genome sequencing and annotation.</title>
        <authorList>
            <consortium name="The Broad Institute Genomics Platform"/>
            <consortium name="The Broad Institute Genome Sequencing Center for Infectious Disease"/>
            <person name="Wu L."/>
            <person name="Ma J."/>
        </authorList>
    </citation>
    <scope>NUCLEOTIDE SEQUENCE [LARGE SCALE GENOMIC DNA]</scope>
    <source>
        <strain evidence="4">KCTC 12861</strain>
    </source>
</reference>
<evidence type="ECO:0000256" key="1">
    <source>
        <dbReference type="SAM" id="Coils"/>
    </source>
</evidence>
<dbReference type="InterPro" id="IPR025669">
    <property type="entry name" value="AAA_dom"/>
</dbReference>
<feature type="coiled-coil region" evidence="1">
    <location>
        <begin position="240"/>
        <end position="274"/>
    </location>
</feature>
<dbReference type="InterPro" id="IPR050678">
    <property type="entry name" value="DNA_Partitioning_ATPase"/>
</dbReference>